<dbReference type="PATRIC" id="fig|1396.535.peg.1345"/>
<evidence type="ECO:0000256" key="2">
    <source>
        <dbReference type="SAM" id="MobiDB-lite"/>
    </source>
</evidence>
<feature type="region of interest" description="Disordered" evidence="2">
    <location>
        <begin position="314"/>
        <end position="352"/>
    </location>
</feature>
<comment type="caution">
    <text evidence="4">The sequence shown here is derived from an EMBL/GenBank/DDBJ whole genome shotgun (WGS) entry which is preliminary data.</text>
</comment>
<proteinExistence type="predicted"/>
<evidence type="ECO:0000313" key="4">
    <source>
        <dbReference type="EMBL" id="KZD65559.1"/>
    </source>
</evidence>
<name>A0A162P388_BACCE</name>
<keyword evidence="3" id="KW-0472">Membrane</keyword>
<dbReference type="EMBL" id="LJKE01000047">
    <property type="protein sequence ID" value="KZD65559.1"/>
    <property type="molecule type" value="Genomic_DNA"/>
</dbReference>
<sequence>MNKTNSDSISLENQDIICDINELLPKLEELQQEYEEDERQKELEDEAWEKRYNKAEAEFNKRSEDMLGMVKPFDVDKHVALLSVGVLFLMCVISPFSFFVNALLAFLIWGFFMFIGMPVTSILDKKAERRKEQIRKELQEIKYREYRILFQQKPSHGYWNVQYDYTRQVHKRLKEQHPQFESMLFKDYAGGFSKTIDIFKEVRYLLKSGQAQTYEDATRMMWDYLDEKWDLELEYGKTSGYVEEKGPARVYQENREESASEMYTKQSAAESDVLHEEWLKEHYKKGQENLDREIRGQLEHDAIHARQWGSDRQTVRHYDDQLGRGYHERLEEDRKYGYGEDDKMSDVGGDLK</sequence>
<feature type="coiled-coil region" evidence="1">
    <location>
        <begin position="20"/>
        <end position="58"/>
    </location>
</feature>
<dbReference type="RefSeq" id="WP_063261297.1">
    <property type="nucleotide sequence ID" value="NZ_LJKE01000047.1"/>
</dbReference>
<keyword evidence="3" id="KW-1133">Transmembrane helix</keyword>
<evidence type="ECO:0000256" key="3">
    <source>
        <dbReference type="SAM" id="Phobius"/>
    </source>
</evidence>
<feature type="transmembrane region" description="Helical" evidence="3">
    <location>
        <begin position="104"/>
        <end position="123"/>
    </location>
</feature>
<evidence type="ECO:0000313" key="5">
    <source>
        <dbReference type="Proteomes" id="UP000076482"/>
    </source>
</evidence>
<keyword evidence="1" id="KW-0175">Coiled coil</keyword>
<accession>A0A162P388</accession>
<organism evidence="4 5">
    <name type="scientific">Bacillus cereus</name>
    <dbReference type="NCBI Taxonomy" id="1396"/>
    <lineage>
        <taxon>Bacteria</taxon>
        <taxon>Bacillati</taxon>
        <taxon>Bacillota</taxon>
        <taxon>Bacilli</taxon>
        <taxon>Bacillales</taxon>
        <taxon>Bacillaceae</taxon>
        <taxon>Bacillus</taxon>
        <taxon>Bacillus cereus group</taxon>
    </lineage>
</organism>
<feature type="transmembrane region" description="Helical" evidence="3">
    <location>
        <begin position="79"/>
        <end position="98"/>
    </location>
</feature>
<reference evidence="4 5" key="1">
    <citation type="submission" date="2015-09" db="EMBL/GenBank/DDBJ databases">
        <title>Bacillus cereus food isolates.</title>
        <authorList>
            <person name="Boekhorst J."/>
        </authorList>
    </citation>
    <scope>NUCLEOTIDE SEQUENCE [LARGE SCALE GENOMIC DNA]</scope>
    <source>
        <strain evidence="4 5">B4088</strain>
    </source>
</reference>
<dbReference type="AlphaFoldDB" id="A0A162P388"/>
<gene>
    <name evidence="4" type="ORF">B4088_2860</name>
</gene>
<evidence type="ECO:0000256" key="1">
    <source>
        <dbReference type="SAM" id="Coils"/>
    </source>
</evidence>
<keyword evidence="3" id="KW-0812">Transmembrane</keyword>
<dbReference type="Proteomes" id="UP000076482">
    <property type="component" value="Unassembled WGS sequence"/>
</dbReference>
<protein>
    <submittedName>
        <fullName evidence="4">Uncharacterized protein</fullName>
    </submittedName>
</protein>